<dbReference type="InterPro" id="IPR004839">
    <property type="entry name" value="Aminotransferase_I/II_large"/>
</dbReference>
<evidence type="ECO:0000256" key="5">
    <source>
        <dbReference type="ARBA" id="ARBA00022898"/>
    </source>
</evidence>
<keyword evidence="4 6" id="KW-0808">Transferase</keyword>
<comment type="similarity">
    <text evidence="2 6">Belongs to the class-I pyridoxal-phosphate-dependent aminotransferase family.</text>
</comment>
<dbReference type="PANTHER" id="PTHR43488:SF2">
    <property type="entry name" value="GLUTAMATE-PYRUVATE AMINOTRANSFERASE ALAA"/>
    <property type="match status" value="1"/>
</dbReference>
<dbReference type="InterPro" id="IPR015424">
    <property type="entry name" value="PyrdxlP-dep_Trfase"/>
</dbReference>
<keyword evidence="9" id="KW-1185">Reference proteome</keyword>
<evidence type="ECO:0000256" key="3">
    <source>
        <dbReference type="ARBA" id="ARBA00022576"/>
    </source>
</evidence>
<dbReference type="EMBL" id="JACRVF010000001">
    <property type="protein sequence ID" value="MBC5991507.1"/>
    <property type="molecule type" value="Genomic_DNA"/>
</dbReference>
<feature type="domain" description="Aminotransferase class I/classII large" evidence="7">
    <location>
        <begin position="32"/>
        <end position="391"/>
    </location>
</feature>
<dbReference type="Proteomes" id="UP000603640">
    <property type="component" value="Unassembled WGS sequence"/>
</dbReference>
<dbReference type="SUPFAM" id="SSF53383">
    <property type="entry name" value="PLP-dependent transferases"/>
    <property type="match status" value="1"/>
</dbReference>
<organism evidence="8 9">
    <name type="scientific">Pontibacter cellulosilyticus</name>
    <dbReference type="NCBI Taxonomy" id="1720253"/>
    <lineage>
        <taxon>Bacteria</taxon>
        <taxon>Pseudomonadati</taxon>
        <taxon>Bacteroidota</taxon>
        <taxon>Cytophagia</taxon>
        <taxon>Cytophagales</taxon>
        <taxon>Hymenobacteraceae</taxon>
        <taxon>Pontibacter</taxon>
    </lineage>
</organism>
<sequence>MIKRSERLNNVSYDLCGPLYERAKELEVLGHKIIKLNIGNPAPFGFDAPTAVTEQIIRSLSQAQGYSDHKGLLSAREAIKRYYTAKDIKNIHTEDICLGNGVSELIMQAVQALLNDGDEVLVPSPDYPLWTAAVRFAGGKAVHYRCDEEADWYPDLNDIKSKINSRTRAIVIINPNNPTGAVYSQELLQELVKLAEEHNLVLFSDEIYDKILYDNTIYTSTATLSEEVLCVTFGGLSKNYLAAGFRAGWMLVSGAKHKAKAYLDGLNTMASLRVCSNVPAQFAIETALEGEQTILDLTLPTGRLGQQRAITYEKLTAIPGITCVKPMGAFYMFPKLDVKKFNIESDQHFALDLLIEQHVLLVPGTGFNFQQYDHFRVVYLPEPTELSNTLDRLTNFLKTYQQQF</sequence>
<dbReference type="InterPro" id="IPR015421">
    <property type="entry name" value="PyrdxlP-dep_Trfase_major"/>
</dbReference>
<proteinExistence type="inferred from homology"/>
<accession>A0A923SHG0</accession>
<name>A0A923SHG0_9BACT</name>
<comment type="caution">
    <text evidence="8">The sequence shown here is derived from an EMBL/GenBank/DDBJ whole genome shotgun (WGS) entry which is preliminary data.</text>
</comment>
<dbReference type="AlphaFoldDB" id="A0A923SHG0"/>
<dbReference type="RefSeq" id="WP_187065509.1">
    <property type="nucleotide sequence ID" value="NZ_JACRVF010000001.1"/>
</dbReference>
<gene>
    <name evidence="8" type="ORF">H8S84_01505</name>
</gene>
<keyword evidence="5" id="KW-0663">Pyridoxal phosphate</keyword>
<protein>
    <recommendedName>
        <fullName evidence="6">Aminotransferase</fullName>
        <ecNumber evidence="6">2.6.1.-</ecNumber>
    </recommendedName>
</protein>
<dbReference type="CDD" id="cd00609">
    <property type="entry name" value="AAT_like"/>
    <property type="match status" value="1"/>
</dbReference>
<comment type="cofactor">
    <cofactor evidence="1 6">
        <name>pyridoxal 5'-phosphate</name>
        <dbReference type="ChEBI" id="CHEBI:597326"/>
    </cofactor>
</comment>
<dbReference type="GO" id="GO:0008483">
    <property type="term" value="F:transaminase activity"/>
    <property type="evidence" value="ECO:0007669"/>
    <property type="project" value="UniProtKB-KW"/>
</dbReference>
<dbReference type="Gene3D" id="3.90.1150.10">
    <property type="entry name" value="Aspartate Aminotransferase, domain 1"/>
    <property type="match status" value="1"/>
</dbReference>
<dbReference type="InterPro" id="IPR015422">
    <property type="entry name" value="PyrdxlP-dep_Trfase_small"/>
</dbReference>
<keyword evidence="3 6" id="KW-0032">Aminotransferase</keyword>
<dbReference type="InterPro" id="IPR051926">
    <property type="entry name" value="Ala_Aminotransferase"/>
</dbReference>
<evidence type="ECO:0000256" key="2">
    <source>
        <dbReference type="ARBA" id="ARBA00007441"/>
    </source>
</evidence>
<evidence type="ECO:0000256" key="6">
    <source>
        <dbReference type="RuleBase" id="RU000481"/>
    </source>
</evidence>
<evidence type="ECO:0000256" key="1">
    <source>
        <dbReference type="ARBA" id="ARBA00001933"/>
    </source>
</evidence>
<dbReference type="GO" id="GO:0030170">
    <property type="term" value="F:pyridoxal phosphate binding"/>
    <property type="evidence" value="ECO:0007669"/>
    <property type="project" value="InterPro"/>
</dbReference>
<dbReference type="Pfam" id="PF00155">
    <property type="entry name" value="Aminotran_1_2"/>
    <property type="match status" value="1"/>
</dbReference>
<evidence type="ECO:0000313" key="9">
    <source>
        <dbReference type="Proteomes" id="UP000603640"/>
    </source>
</evidence>
<dbReference type="EC" id="2.6.1.-" evidence="6"/>
<dbReference type="PANTHER" id="PTHR43488">
    <property type="entry name" value="GLUTAMATE-PYRUVATE AMINOTRANSFERASE ALAA"/>
    <property type="match status" value="1"/>
</dbReference>
<evidence type="ECO:0000313" key="8">
    <source>
        <dbReference type="EMBL" id="MBC5991507.1"/>
    </source>
</evidence>
<evidence type="ECO:0000259" key="7">
    <source>
        <dbReference type="Pfam" id="PF00155"/>
    </source>
</evidence>
<reference evidence="8" key="1">
    <citation type="submission" date="2020-08" db="EMBL/GenBank/DDBJ databases">
        <title>Pontibacter sp. SD6 16S ribosomal RNA gene Genome sequencing and assembly.</title>
        <authorList>
            <person name="Kang M."/>
        </authorList>
    </citation>
    <scope>NUCLEOTIDE SEQUENCE</scope>
    <source>
        <strain evidence="8">SD6</strain>
    </source>
</reference>
<dbReference type="Gene3D" id="3.40.640.10">
    <property type="entry name" value="Type I PLP-dependent aspartate aminotransferase-like (Major domain)"/>
    <property type="match status" value="1"/>
</dbReference>
<evidence type="ECO:0000256" key="4">
    <source>
        <dbReference type="ARBA" id="ARBA00022679"/>
    </source>
</evidence>
<dbReference type="PROSITE" id="PS00105">
    <property type="entry name" value="AA_TRANSFER_CLASS_1"/>
    <property type="match status" value="1"/>
</dbReference>
<dbReference type="InterPro" id="IPR004838">
    <property type="entry name" value="NHTrfase_class1_PyrdxlP-BS"/>
</dbReference>